<evidence type="ECO:0008006" key="3">
    <source>
        <dbReference type="Google" id="ProtNLM"/>
    </source>
</evidence>
<dbReference type="OrthoDB" id="1696280at2759"/>
<keyword evidence="2" id="KW-1185">Reference proteome</keyword>
<comment type="caution">
    <text evidence="1">The sequence shown here is derived from an EMBL/GenBank/DDBJ whole genome shotgun (WGS) entry which is preliminary data.</text>
</comment>
<name>A0A8X6MCW6_9ARAC</name>
<gene>
    <name evidence="1" type="ORF">TNIN_182341</name>
</gene>
<dbReference type="PANTHER" id="PTHR11941:SF45">
    <property type="entry name" value="ENOYL-COA DELTA ISOMERASE 1, MITOCHONDRIAL"/>
    <property type="match status" value="1"/>
</dbReference>
<dbReference type="Gene3D" id="3.90.226.10">
    <property type="entry name" value="2-enoyl-CoA Hydratase, Chain A, domain 1"/>
    <property type="match status" value="1"/>
</dbReference>
<dbReference type="Pfam" id="PF00378">
    <property type="entry name" value="ECH_1"/>
    <property type="match status" value="1"/>
</dbReference>
<protein>
    <recommendedName>
        <fullName evidence="3">Enoyl-CoA delta isomerase 1, mitochondrial</fullName>
    </recommendedName>
</protein>
<dbReference type="EMBL" id="BMAV01025490">
    <property type="protein sequence ID" value="GFS41864.1"/>
    <property type="molecule type" value="Genomic_DNA"/>
</dbReference>
<reference evidence="1" key="1">
    <citation type="submission" date="2020-08" db="EMBL/GenBank/DDBJ databases">
        <title>Multicomponent nature underlies the extraordinary mechanical properties of spider dragline silk.</title>
        <authorList>
            <person name="Kono N."/>
            <person name="Nakamura H."/>
            <person name="Mori M."/>
            <person name="Yoshida Y."/>
            <person name="Ohtoshi R."/>
            <person name="Malay A.D."/>
            <person name="Moran D.A.P."/>
            <person name="Tomita M."/>
            <person name="Numata K."/>
            <person name="Arakawa K."/>
        </authorList>
    </citation>
    <scope>NUCLEOTIDE SEQUENCE</scope>
</reference>
<dbReference type="InterPro" id="IPR001753">
    <property type="entry name" value="Enoyl-CoA_hydra/iso"/>
</dbReference>
<dbReference type="PANTHER" id="PTHR11941">
    <property type="entry name" value="ENOYL-COA HYDRATASE-RELATED"/>
    <property type="match status" value="1"/>
</dbReference>
<dbReference type="CDD" id="cd06558">
    <property type="entry name" value="crotonase-like"/>
    <property type="match status" value="1"/>
</dbReference>
<dbReference type="GO" id="GO:0005739">
    <property type="term" value="C:mitochondrion"/>
    <property type="evidence" value="ECO:0007669"/>
    <property type="project" value="TreeGrafter"/>
</dbReference>
<dbReference type="AlphaFoldDB" id="A0A8X6MCW6"/>
<sequence>MFCKIKPAYLFSKLSPFVLNNTIKVGNLNSVRHVVSVIEDEKKGTARVILQRPPVNALSSELLEKLTTAIKDLEERKFRGFILTSDSPKVFCSGLDINELYKPPEEKLKLYWKAFQNLWKTLYSTPLITIAAVNGHAPAGGCVLTLSCDHSIMVKSGGFIGLNETLLGLAAPKWYGFDSCRKV</sequence>
<dbReference type="GO" id="GO:0006635">
    <property type="term" value="P:fatty acid beta-oxidation"/>
    <property type="evidence" value="ECO:0007669"/>
    <property type="project" value="TreeGrafter"/>
</dbReference>
<organism evidence="1 2">
    <name type="scientific">Trichonephila inaurata madagascariensis</name>
    <dbReference type="NCBI Taxonomy" id="2747483"/>
    <lineage>
        <taxon>Eukaryota</taxon>
        <taxon>Metazoa</taxon>
        <taxon>Ecdysozoa</taxon>
        <taxon>Arthropoda</taxon>
        <taxon>Chelicerata</taxon>
        <taxon>Arachnida</taxon>
        <taxon>Araneae</taxon>
        <taxon>Araneomorphae</taxon>
        <taxon>Entelegynae</taxon>
        <taxon>Araneoidea</taxon>
        <taxon>Nephilidae</taxon>
        <taxon>Trichonephila</taxon>
        <taxon>Trichonephila inaurata</taxon>
    </lineage>
</organism>
<dbReference type="SUPFAM" id="SSF52096">
    <property type="entry name" value="ClpP/crotonase"/>
    <property type="match status" value="1"/>
</dbReference>
<evidence type="ECO:0000313" key="1">
    <source>
        <dbReference type="EMBL" id="GFS41864.1"/>
    </source>
</evidence>
<dbReference type="Proteomes" id="UP000886998">
    <property type="component" value="Unassembled WGS sequence"/>
</dbReference>
<dbReference type="InterPro" id="IPR029045">
    <property type="entry name" value="ClpP/crotonase-like_dom_sf"/>
</dbReference>
<accession>A0A8X6MCW6</accession>
<proteinExistence type="predicted"/>
<evidence type="ECO:0000313" key="2">
    <source>
        <dbReference type="Proteomes" id="UP000886998"/>
    </source>
</evidence>